<dbReference type="PANTHER" id="PTHR30386:SF26">
    <property type="entry name" value="TRANSPORT PROTEIN COMB"/>
    <property type="match status" value="1"/>
</dbReference>
<evidence type="ECO:0000256" key="4">
    <source>
        <dbReference type="ARBA" id="ARBA00022989"/>
    </source>
</evidence>
<dbReference type="KEGG" id="oni:Osc7112_5981"/>
<dbReference type="NCBIfam" id="TIGR03794">
    <property type="entry name" value="NHLM_micro_HlyD"/>
    <property type="match status" value="1"/>
</dbReference>
<dbReference type="STRING" id="179408.Osc7112_5981"/>
<protein>
    <submittedName>
        <fullName evidence="7">NHPM bacteriocin system secretion protein</fullName>
    </submittedName>
</protein>
<dbReference type="Proteomes" id="UP000010478">
    <property type="component" value="Chromosome"/>
</dbReference>
<evidence type="ECO:0000256" key="2">
    <source>
        <dbReference type="ARBA" id="ARBA00009477"/>
    </source>
</evidence>
<dbReference type="SUPFAM" id="SSF111369">
    <property type="entry name" value="HlyD-like secretion proteins"/>
    <property type="match status" value="1"/>
</dbReference>
<reference evidence="7 8" key="1">
    <citation type="submission" date="2012-05" db="EMBL/GenBank/DDBJ databases">
        <title>Finished chromosome of genome of Oscillatoria sp. PCC 7112.</title>
        <authorList>
            <consortium name="US DOE Joint Genome Institute"/>
            <person name="Gugger M."/>
            <person name="Coursin T."/>
            <person name="Rippka R."/>
            <person name="Tandeau De Marsac N."/>
            <person name="Huntemann M."/>
            <person name="Wei C.-L."/>
            <person name="Han J."/>
            <person name="Detter J.C."/>
            <person name="Han C."/>
            <person name="Tapia R."/>
            <person name="Davenport K."/>
            <person name="Daligault H."/>
            <person name="Erkkila T."/>
            <person name="Gu W."/>
            <person name="Munk A.C.C."/>
            <person name="Teshima H."/>
            <person name="Xu Y."/>
            <person name="Chain P."/>
            <person name="Chen A."/>
            <person name="Krypides N."/>
            <person name="Mavromatis K."/>
            <person name="Markowitz V."/>
            <person name="Szeto E."/>
            <person name="Ivanova N."/>
            <person name="Mikhailova N."/>
            <person name="Ovchinnikova G."/>
            <person name="Pagani I."/>
            <person name="Pati A."/>
            <person name="Goodwin L."/>
            <person name="Peters L."/>
            <person name="Pitluck S."/>
            <person name="Woyke T."/>
            <person name="Kerfeld C."/>
        </authorList>
    </citation>
    <scope>NUCLEOTIDE SEQUENCE [LARGE SCALE GENOMIC DNA]</scope>
    <source>
        <strain evidence="7 8">PCC 7112</strain>
    </source>
</reference>
<dbReference type="eggNOG" id="COG1196">
    <property type="taxonomic scope" value="Bacteria"/>
</dbReference>
<comment type="subcellular location">
    <subcellularLocation>
        <location evidence="1">Membrane</location>
        <topology evidence="1">Single-pass membrane protein</topology>
    </subcellularLocation>
</comment>
<dbReference type="PANTHER" id="PTHR30386">
    <property type="entry name" value="MEMBRANE FUSION SUBUNIT OF EMRAB-TOLC MULTIDRUG EFFLUX PUMP"/>
    <property type="match status" value="1"/>
</dbReference>
<organism evidence="7 8">
    <name type="scientific">Phormidium nigroviride PCC 7112</name>
    <dbReference type="NCBI Taxonomy" id="179408"/>
    <lineage>
        <taxon>Bacteria</taxon>
        <taxon>Bacillati</taxon>
        <taxon>Cyanobacteriota</taxon>
        <taxon>Cyanophyceae</taxon>
        <taxon>Oscillatoriophycideae</taxon>
        <taxon>Oscillatoriales</taxon>
        <taxon>Oscillatoriaceae</taxon>
        <taxon>Phormidium</taxon>
    </lineage>
</organism>
<keyword evidence="5" id="KW-0472">Membrane</keyword>
<evidence type="ECO:0000313" key="8">
    <source>
        <dbReference type="Proteomes" id="UP000010478"/>
    </source>
</evidence>
<accession>K9VSI1</accession>
<feature type="coiled-coil region" evidence="6">
    <location>
        <begin position="272"/>
        <end position="415"/>
    </location>
</feature>
<keyword evidence="6" id="KW-0175">Coiled coil</keyword>
<evidence type="ECO:0000256" key="1">
    <source>
        <dbReference type="ARBA" id="ARBA00004167"/>
    </source>
</evidence>
<gene>
    <name evidence="7" type="ORF">Osc7112_5981</name>
</gene>
<evidence type="ECO:0000256" key="6">
    <source>
        <dbReference type="SAM" id="Coils"/>
    </source>
</evidence>
<dbReference type="Gene3D" id="2.40.50.100">
    <property type="match status" value="1"/>
</dbReference>
<evidence type="ECO:0000256" key="3">
    <source>
        <dbReference type="ARBA" id="ARBA00022692"/>
    </source>
</evidence>
<dbReference type="GO" id="GO:0016020">
    <property type="term" value="C:membrane"/>
    <property type="evidence" value="ECO:0007669"/>
    <property type="project" value="UniProtKB-SubCell"/>
</dbReference>
<feature type="coiled-coil region" evidence="6">
    <location>
        <begin position="106"/>
        <end position="218"/>
    </location>
</feature>
<evidence type="ECO:0000256" key="5">
    <source>
        <dbReference type="ARBA" id="ARBA00023136"/>
    </source>
</evidence>
<dbReference type="AlphaFoldDB" id="K9VSI1"/>
<proteinExistence type="inferred from homology"/>
<dbReference type="OrthoDB" id="8439633at2"/>
<dbReference type="RefSeq" id="WP_015179375.1">
    <property type="nucleotide sequence ID" value="NC_019729.1"/>
</dbReference>
<evidence type="ECO:0000313" key="7">
    <source>
        <dbReference type="EMBL" id="AFZ10175.1"/>
    </source>
</evidence>
<dbReference type="InterPro" id="IPR050739">
    <property type="entry name" value="MFP"/>
</dbReference>
<keyword evidence="4" id="KW-1133">Transmembrane helix</keyword>
<comment type="similarity">
    <text evidence="2">Belongs to the membrane fusion protein (MFP) (TC 8.A.1) family.</text>
</comment>
<dbReference type="HOGENOM" id="CLU_028453_1_0_3"/>
<name>K9VSI1_9CYAN</name>
<keyword evidence="8" id="KW-1185">Reference proteome</keyword>
<sequence length="595" mass="66987">MQVKQNKLFTTEAIDRLSSPERLDEMMQVVSPRSWLPLTAIGCLVAAAGVWSAIGRIPLTVSGQGVLLLPRRVVQFQAASSGQLVKLNIKPGDAVKRGQEIGRIDKLDLKQQLEQEKAKLAELQGQKQDTNKLQKQQIALELKTLEQQQKDLQESLNRESVAPILHQQSMAALEQKRQSLEESLRREQIAPVLRQQTLTALAEKRQSLEESLRREQVAPILRQQTLAAIAKKRDSLLQRKQHITSLVETLQQRFETRRVLYEQERAISEDVMLQARQEFADSQMQLADIETQLKELDVQKTNSDREFLQNLNKIDDLKNSKQQLKVEATNTEREYLQNLNRLNEIKNNLQELKVQKSNTEREYLQNLNKIDEIKTKIKDMETQAVKLAQQDLEKSIAQTNQIQEVKRKIAHLQNQLTADSKITSQYDGRVLEVSAVAGQMLNVGTRIGTVESENSREKMVSLVYFADRDGKQIKPGMTVQVTPSVVKRERYGGIVGKVTQVSPFPVTNQDMSAIIGNENLADSIAKNIAGGGAPVQVFVELQQDPNTISGYKWSSSNGPPLKISPGTTALVRVQIGQLAPISYVIPIFRSLTGVY</sequence>
<dbReference type="InterPro" id="IPR022275">
    <property type="entry name" value="NHPM_bacteriocin_SS_HylD"/>
</dbReference>
<dbReference type="EMBL" id="CP003614">
    <property type="protein sequence ID" value="AFZ10175.1"/>
    <property type="molecule type" value="Genomic_DNA"/>
</dbReference>
<keyword evidence="3" id="KW-0812">Transmembrane</keyword>